<feature type="domain" description="Peptidase M13 C-terminal" evidence="7">
    <location>
        <begin position="459"/>
        <end position="545"/>
    </location>
</feature>
<evidence type="ECO:0000313" key="10">
    <source>
        <dbReference type="Proteomes" id="UP000703661"/>
    </source>
</evidence>
<gene>
    <name evidence="9" type="primary">ECE1</name>
    <name evidence="9" type="ORF">BGZ80_004668</name>
</gene>
<dbReference type="CDD" id="cd08662">
    <property type="entry name" value="M13"/>
    <property type="match status" value="1"/>
</dbReference>
<comment type="caution">
    <text evidence="9">The sequence shown here is derived from an EMBL/GenBank/DDBJ whole genome shotgun (WGS) entry which is preliminary data.</text>
</comment>
<evidence type="ECO:0000259" key="8">
    <source>
        <dbReference type="Pfam" id="PF05649"/>
    </source>
</evidence>
<accession>A0A9P6N007</accession>
<feature type="domain" description="Peptidase M13 N-terminal" evidence="8">
    <location>
        <begin position="39"/>
        <end position="395"/>
    </location>
</feature>
<dbReference type="Pfam" id="PF05649">
    <property type="entry name" value="Peptidase_M13_N"/>
    <property type="match status" value="1"/>
</dbReference>
<dbReference type="InterPro" id="IPR000718">
    <property type="entry name" value="Peptidase_M13"/>
</dbReference>
<dbReference type="GO" id="GO:0016485">
    <property type="term" value="P:protein processing"/>
    <property type="evidence" value="ECO:0007669"/>
    <property type="project" value="TreeGrafter"/>
</dbReference>
<dbReference type="InterPro" id="IPR018497">
    <property type="entry name" value="Peptidase_M13_C"/>
</dbReference>
<dbReference type="PRINTS" id="PR00786">
    <property type="entry name" value="NEPRILYSIN"/>
</dbReference>
<dbReference type="PROSITE" id="PS51885">
    <property type="entry name" value="NEPRILYSIN"/>
    <property type="match status" value="1"/>
</dbReference>
<evidence type="ECO:0000256" key="5">
    <source>
        <dbReference type="ARBA" id="ARBA00022833"/>
    </source>
</evidence>
<keyword evidence="10" id="KW-1185">Reference proteome</keyword>
<evidence type="ECO:0000256" key="3">
    <source>
        <dbReference type="ARBA" id="ARBA00022723"/>
    </source>
</evidence>
<dbReference type="PANTHER" id="PTHR11733">
    <property type="entry name" value="ZINC METALLOPROTEASE FAMILY M13 NEPRILYSIN-RELATED"/>
    <property type="match status" value="1"/>
</dbReference>
<dbReference type="PANTHER" id="PTHR11733:SF240">
    <property type="entry name" value="GH14155P-RELATED"/>
    <property type="match status" value="1"/>
</dbReference>
<dbReference type="GO" id="GO:0005886">
    <property type="term" value="C:plasma membrane"/>
    <property type="evidence" value="ECO:0007669"/>
    <property type="project" value="TreeGrafter"/>
</dbReference>
<evidence type="ECO:0000256" key="1">
    <source>
        <dbReference type="ARBA" id="ARBA00001947"/>
    </source>
</evidence>
<sequence>MTRLFTLAPLGAIFQMTSTFSDLIRSIATPGDPRSPTFSDDDIINKRNLEKIQNYYASCMDEARLVEIGRQPLISEIKKLIQIYNVHGSDLAMYSSKKGATLLENDIHALSAVIGQYLKNGIDTVFKFLIDAHGTDTRHYNIRIENSGLGLTGKDPYNDTHMVEPYEKQIGEMFTLILGSQDNAGDIKVPEIWTKVAKNVVAFEAALSRIAIETNANSDLQVRVHSIADLTERTPSLDWSVIFGNAFPEDVKAPSNVYLNAPEYFSKLNALLESTSPKTLQNYFAWTLIRTYGINLGKTYRKPLDDFSRVSQGVLSLPDRSAVCVGSISTNLADLVGHYFVAATFTDATANKIHEIIDGLREAYTENFKIYDWFDSFTRKGALEKVKAILEIVGYSKGNPNDGDISSVDAYYRNLEIRPDDYFGNQAKSLTFLAQSRFQLLNTPATRESMFLSPQTADAFYESNLNVISIPAGILRAPFYHIDNPEYLNYGAIGMAVGHEIGHGFDNHGRSYDSTGSLRDWWSNSSAAAYVAKSQCIIEEYGNFTIKGPNNQDFHLDEQMFFVQYGHIWCTKERPETYKKALQNVHSPGKWRINGVVRNSEFFAQAFKCNPGTPMNPVNKCSVL</sequence>
<evidence type="ECO:0000313" key="9">
    <source>
        <dbReference type="EMBL" id="KAG0020163.1"/>
    </source>
</evidence>
<dbReference type="InterPro" id="IPR008753">
    <property type="entry name" value="Peptidase_M13_N"/>
</dbReference>
<evidence type="ECO:0000256" key="4">
    <source>
        <dbReference type="ARBA" id="ARBA00022801"/>
    </source>
</evidence>
<keyword evidence="2" id="KW-0645">Protease</keyword>
<keyword evidence="5" id="KW-0862">Zinc</keyword>
<dbReference type="InterPro" id="IPR042089">
    <property type="entry name" value="Peptidase_M13_dom_2"/>
</dbReference>
<keyword evidence="3" id="KW-0479">Metal-binding</keyword>
<evidence type="ECO:0000256" key="6">
    <source>
        <dbReference type="ARBA" id="ARBA00023049"/>
    </source>
</evidence>
<protein>
    <submittedName>
        <fullName evidence="9">Endothelin-converting enzyme 1</fullName>
    </submittedName>
</protein>
<evidence type="ECO:0000256" key="2">
    <source>
        <dbReference type="ARBA" id="ARBA00022670"/>
    </source>
</evidence>
<name>A0A9P6N007_9FUNG</name>
<reference evidence="9" key="1">
    <citation type="journal article" date="2020" name="Fungal Divers.">
        <title>Resolving the Mortierellaceae phylogeny through synthesis of multi-gene phylogenetics and phylogenomics.</title>
        <authorList>
            <person name="Vandepol N."/>
            <person name="Liber J."/>
            <person name="Desiro A."/>
            <person name="Na H."/>
            <person name="Kennedy M."/>
            <person name="Barry K."/>
            <person name="Grigoriev I.V."/>
            <person name="Miller A.N."/>
            <person name="O'Donnell K."/>
            <person name="Stajich J.E."/>
            <person name="Bonito G."/>
        </authorList>
    </citation>
    <scope>NUCLEOTIDE SEQUENCE</scope>
    <source>
        <strain evidence="9">NRRL 2769</strain>
    </source>
</reference>
<dbReference type="SUPFAM" id="SSF55486">
    <property type="entry name" value="Metalloproteases ('zincins'), catalytic domain"/>
    <property type="match status" value="1"/>
</dbReference>
<dbReference type="Gene3D" id="1.10.1380.10">
    <property type="entry name" value="Neutral endopeptidase , domain2"/>
    <property type="match status" value="1"/>
</dbReference>
<dbReference type="GO" id="GO:0046872">
    <property type="term" value="F:metal ion binding"/>
    <property type="evidence" value="ECO:0007669"/>
    <property type="project" value="UniProtKB-KW"/>
</dbReference>
<dbReference type="AlphaFoldDB" id="A0A9P6N007"/>
<dbReference type="InterPro" id="IPR024079">
    <property type="entry name" value="MetalloPept_cat_dom_sf"/>
</dbReference>
<organism evidence="9 10">
    <name type="scientific">Entomortierella chlamydospora</name>
    <dbReference type="NCBI Taxonomy" id="101097"/>
    <lineage>
        <taxon>Eukaryota</taxon>
        <taxon>Fungi</taxon>
        <taxon>Fungi incertae sedis</taxon>
        <taxon>Mucoromycota</taxon>
        <taxon>Mortierellomycotina</taxon>
        <taxon>Mortierellomycetes</taxon>
        <taxon>Mortierellales</taxon>
        <taxon>Mortierellaceae</taxon>
        <taxon>Entomortierella</taxon>
    </lineage>
</organism>
<keyword evidence="6" id="KW-0482">Metalloprotease</keyword>
<feature type="domain" description="Peptidase M13 C-terminal" evidence="7">
    <location>
        <begin position="556"/>
        <end position="623"/>
    </location>
</feature>
<dbReference type="Gene3D" id="3.40.390.10">
    <property type="entry name" value="Collagenase (Catalytic Domain)"/>
    <property type="match status" value="1"/>
</dbReference>
<comment type="cofactor">
    <cofactor evidence="1">
        <name>Zn(2+)</name>
        <dbReference type="ChEBI" id="CHEBI:29105"/>
    </cofactor>
</comment>
<keyword evidence="4" id="KW-0378">Hydrolase</keyword>
<dbReference type="GO" id="GO:0004222">
    <property type="term" value="F:metalloendopeptidase activity"/>
    <property type="evidence" value="ECO:0007669"/>
    <property type="project" value="InterPro"/>
</dbReference>
<proteinExistence type="predicted"/>
<evidence type="ECO:0000259" key="7">
    <source>
        <dbReference type="Pfam" id="PF01431"/>
    </source>
</evidence>
<dbReference type="Pfam" id="PF01431">
    <property type="entry name" value="Peptidase_M13"/>
    <property type="match status" value="2"/>
</dbReference>
<dbReference type="EMBL" id="JAAAID010000236">
    <property type="protein sequence ID" value="KAG0020163.1"/>
    <property type="molecule type" value="Genomic_DNA"/>
</dbReference>
<dbReference type="Proteomes" id="UP000703661">
    <property type="component" value="Unassembled WGS sequence"/>
</dbReference>